<feature type="region of interest" description="Disordered" evidence="1">
    <location>
        <begin position="15"/>
        <end position="52"/>
    </location>
</feature>
<dbReference type="AlphaFoldDB" id="A0A3A4A5M2"/>
<feature type="transmembrane region" description="Helical" evidence="2">
    <location>
        <begin position="57"/>
        <end position="73"/>
    </location>
</feature>
<evidence type="ECO:0000256" key="2">
    <source>
        <dbReference type="SAM" id="Phobius"/>
    </source>
</evidence>
<comment type="caution">
    <text evidence="3">The sequence shown here is derived from an EMBL/GenBank/DDBJ whole genome shotgun (WGS) entry which is preliminary data.</text>
</comment>
<dbReference type="Proteomes" id="UP000265768">
    <property type="component" value="Unassembled WGS sequence"/>
</dbReference>
<dbReference type="EMBL" id="QZEY01000028">
    <property type="protein sequence ID" value="RJL20786.1"/>
    <property type="molecule type" value="Genomic_DNA"/>
</dbReference>
<keyword evidence="2" id="KW-0812">Transmembrane</keyword>
<keyword evidence="4" id="KW-1185">Reference proteome</keyword>
<evidence type="ECO:0000313" key="4">
    <source>
        <dbReference type="Proteomes" id="UP000265768"/>
    </source>
</evidence>
<evidence type="ECO:0000256" key="1">
    <source>
        <dbReference type="SAM" id="MobiDB-lite"/>
    </source>
</evidence>
<sequence>MHVQMHVHWIIMEPRRQQPKTALRSASTGSRDGGVPMSVHSSDGHSERRRRRTRQRFAVIVAAGALVTVVVALEPDWAIPIGAGVAVAALLRDVLFAGRRRPDDP</sequence>
<accession>A0A3A4A5M2</accession>
<keyword evidence="2" id="KW-1133">Transmembrane helix</keyword>
<keyword evidence="2" id="KW-0472">Membrane</keyword>
<name>A0A3A4A5M2_9ACTN</name>
<gene>
    <name evidence="3" type="ORF">D5H75_38660</name>
</gene>
<reference evidence="3 4" key="1">
    <citation type="submission" date="2018-09" db="EMBL/GenBank/DDBJ databases">
        <title>YIM 75507 draft genome.</title>
        <authorList>
            <person name="Tang S."/>
            <person name="Feng Y."/>
        </authorList>
    </citation>
    <scope>NUCLEOTIDE SEQUENCE [LARGE SCALE GENOMIC DNA]</scope>
    <source>
        <strain evidence="3 4">YIM 75507</strain>
    </source>
</reference>
<organism evidence="3 4">
    <name type="scientific">Bailinhaonella thermotolerans</name>
    <dbReference type="NCBI Taxonomy" id="1070861"/>
    <lineage>
        <taxon>Bacteria</taxon>
        <taxon>Bacillati</taxon>
        <taxon>Actinomycetota</taxon>
        <taxon>Actinomycetes</taxon>
        <taxon>Streptosporangiales</taxon>
        <taxon>Streptosporangiaceae</taxon>
        <taxon>Bailinhaonella</taxon>
    </lineage>
</organism>
<protein>
    <submittedName>
        <fullName evidence="3">Uncharacterized protein</fullName>
    </submittedName>
</protein>
<feature type="transmembrane region" description="Helical" evidence="2">
    <location>
        <begin position="79"/>
        <end position="98"/>
    </location>
</feature>
<proteinExistence type="predicted"/>
<evidence type="ECO:0000313" key="3">
    <source>
        <dbReference type="EMBL" id="RJL20786.1"/>
    </source>
</evidence>